<keyword evidence="10 11" id="KW-0998">Cell outer membrane</keyword>
<dbReference type="SUPFAM" id="SSF56935">
    <property type="entry name" value="Porins"/>
    <property type="match status" value="1"/>
</dbReference>
<organism evidence="12 13">
    <name type="scientific">Escherichia coli</name>
    <dbReference type="NCBI Taxonomy" id="562"/>
    <lineage>
        <taxon>Bacteria</taxon>
        <taxon>Pseudomonadati</taxon>
        <taxon>Pseudomonadota</taxon>
        <taxon>Gammaproteobacteria</taxon>
        <taxon>Enterobacterales</taxon>
        <taxon>Enterobacteriaceae</taxon>
        <taxon>Escherichia</taxon>
    </lineage>
</organism>
<dbReference type="GO" id="GO:0015288">
    <property type="term" value="F:porin activity"/>
    <property type="evidence" value="ECO:0007669"/>
    <property type="project" value="UniProtKB-KW"/>
</dbReference>
<evidence type="ECO:0000256" key="3">
    <source>
        <dbReference type="ARBA" id="ARBA00022448"/>
    </source>
</evidence>
<evidence type="ECO:0000256" key="8">
    <source>
        <dbReference type="ARBA" id="ARBA00023114"/>
    </source>
</evidence>
<keyword evidence="8 11" id="KW-0626">Porin</keyword>
<evidence type="ECO:0000313" key="13">
    <source>
        <dbReference type="Proteomes" id="UP000467488"/>
    </source>
</evidence>
<keyword evidence="9 11" id="KW-0472">Membrane</keyword>
<gene>
    <name evidence="12" type="ORF">EIMP300_38790</name>
</gene>
<protein>
    <submittedName>
        <fullName evidence="12">Uncharacterized protein</fullName>
    </submittedName>
</protein>
<dbReference type="InterPro" id="IPR013793">
    <property type="entry name" value="Porin_Gram-ve_CS"/>
</dbReference>
<dbReference type="PANTHER" id="PTHR34501:SF1">
    <property type="entry name" value="OUTER MEMBRANE PORIN C"/>
    <property type="match status" value="1"/>
</dbReference>
<dbReference type="PANTHER" id="PTHR34501">
    <property type="entry name" value="PROTEIN YDDL-RELATED"/>
    <property type="match status" value="1"/>
</dbReference>
<comment type="subcellular location">
    <subcellularLocation>
        <location evidence="1 11">Cell outer membrane</location>
        <topology evidence="1 11">Multi-pass membrane protein</topology>
    </subcellularLocation>
</comment>
<dbReference type="Proteomes" id="UP000467488">
    <property type="component" value="Chromosome"/>
</dbReference>
<dbReference type="PRINTS" id="PR00183">
    <property type="entry name" value="ECOLIPORIN"/>
</dbReference>
<dbReference type="InterPro" id="IPR001702">
    <property type="entry name" value="Porin_Gram-ve"/>
</dbReference>
<reference evidence="12 13" key="1">
    <citation type="submission" date="2020-01" db="EMBL/GenBank/DDBJ databases">
        <title>Dynamics of blaIMP-6 dissemination in carbapenem resistant Enterobacteriacea isolated from regional surveillance in Osaka, Japan.</title>
        <authorList>
            <person name="Abe R."/>
            <person name="Akeda Y."/>
            <person name="Sugawara Y."/>
            <person name="Yamamoto N."/>
            <person name="Tomono K."/>
            <person name="Takeuchi D."/>
            <person name="Kawahara R."/>
            <person name="Hamada S."/>
        </authorList>
    </citation>
    <scope>NUCLEOTIDE SEQUENCE [LARGE SCALE GENOMIC DNA]</scope>
    <source>
        <strain evidence="12 13">E300</strain>
    </source>
</reference>
<keyword evidence="6" id="KW-0732">Signal</keyword>
<evidence type="ECO:0000256" key="7">
    <source>
        <dbReference type="ARBA" id="ARBA00023065"/>
    </source>
</evidence>
<evidence type="ECO:0000313" key="12">
    <source>
        <dbReference type="EMBL" id="BBU82479.1"/>
    </source>
</evidence>
<dbReference type="InterPro" id="IPR023614">
    <property type="entry name" value="Porin_dom_sf"/>
</dbReference>
<dbReference type="GO" id="GO:0046930">
    <property type="term" value="C:pore complex"/>
    <property type="evidence" value="ECO:0007669"/>
    <property type="project" value="UniProtKB-KW"/>
</dbReference>
<evidence type="ECO:0000256" key="4">
    <source>
        <dbReference type="ARBA" id="ARBA00022452"/>
    </source>
</evidence>
<dbReference type="InterPro" id="IPR050298">
    <property type="entry name" value="Gram-neg_bact_OMP"/>
</dbReference>
<keyword evidence="4" id="KW-1134">Transmembrane beta strand</keyword>
<dbReference type="InterPro" id="IPR001897">
    <property type="entry name" value="Porin_gammaproteobac"/>
</dbReference>
<sequence length="209" mass="23663">MGNGDRAETYTGGLKYDANNIYLAAQYTQTYNATRVGSLGWANKAQNFEAVAQYQFDFGLRPSVAYLQSKGKNLGVINGRNYDDEDILKYVDVGATYYFNKNMSTYVDYKINLLDDNRFTRDAGINTDDISSSGSGLPVLISIDIEQRACGPFFHCFQRTNTVFWCTLATVRMRIITYGNKLYPRGTAGCRALLCWLRSKTTTRQNPRY</sequence>
<dbReference type="Pfam" id="PF00267">
    <property type="entry name" value="Porin_1"/>
    <property type="match status" value="1"/>
</dbReference>
<dbReference type="PRINTS" id="PR00182">
    <property type="entry name" value="ECOLNEIPORIN"/>
</dbReference>
<evidence type="ECO:0000256" key="9">
    <source>
        <dbReference type="ARBA" id="ARBA00023136"/>
    </source>
</evidence>
<evidence type="ECO:0000256" key="5">
    <source>
        <dbReference type="ARBA" id="ARBA00022692"/>
    </source>
</evidence>
<keyword evidence="7 11" id="KW-0406">Ion transport</keyword>
<dbReference type="GO" id="GO:0034220">
    <property type="term" value="P:monoatomic ion transmembrane transport"/>
    <property type="evidence" value="ECO:0007669"/>
    <property type="project" value="InterPro"/>
</dbReference>
<keyword evidence="3 11" id="KW-0813">Transport</keyword>
<name>A0A8S0FRY6_ECOLX</name>
<keyword evidence="5 11" id="KW-0812">Transmembrane</keyword>
<dbReference type="GO" id="GO:0009279">
    <property type="term" value="C:cell outer membrane"/>
    <property type="evidence" value="ECO:0007669"/>
    <property type="project" value="UniProtKB-SubCell"/>
</dbReference>
<evidence type="ECO:0000256" key="1">
    <source>
        <dbReference type="ARBA" id="ARBA00004571"/>
    </source>
</evidence>
<comment type="similarity">
    <text evidence="2 11">Belongs to the Gram-negative porin family.</text>
</comment>
<evidence type="ECO:0000256" key="6">
    <source>
        <dbReference type="ARBA" id="ARBA00022729"/>
    </source>
</evidence>
<dbReference type="PROSITE" id="PS00576">
    <property type="entry name" value="GRAM_NEG_PORIN"/>
    <property type="match status" value="1"/>
</dbReference>
<dbReference type="EMBL" id="AP022360">
    <property type="protein sequence ID" value="BBU82479.1"/>
    <property type="molecule type" value="Genomic_DNA"/>
</dbReference>
<accession>A0A8S0FRY6</accession>
<proteinExistence type="inferred from homology"/>
<dbReference type="AlphaFoldDB" id="A0A8S0FRY6"/>
<evidence type="ECO:0000256" key="10">
    <source>
        <dbReference type="ARBA" id="ARBA00023237"/>
    </source>
</evidence>
<evidence type="ECO:0000256" key="11">
    <source>
        <dbReference type="RuleBase" id="RU000469"/>
    </source>
</evidence>
<comment type="subunit">
    <text evidence="11">Homotrimer.</text>
</comment>
<dbReference type="Gene3D" id="2.40.160.10">
    <property type="entry name" value="Porin"/>
    <property type="match status" value="1"/>
</dbReference>
<evidence type="ECO:0000256" key="2">
    <source>
        <dbReference type="ARBA" id="ARBA00007539"/>
    </source>
</evidence>